<sequence length="151" mass="16536">MFRRLEKVPAFELLSVGLGAVTEGEEKEKGGLKMSTSTSMSTSISMSSLNGNPPANLANQLWRKYTLTIPNFECEILEVFPDRNMFLGGEKWLTGENNEEKQAVSELLSSMKTGDVASTVNRGLQATAVVGFLLMLAFELAMYTGGRWNAC</sequence>
<evidence type="ECO:0000313" key="2">
    <source>
        <dbReference type="Proteomes" id="UP001148786"/>
    </source>
</evidence>
<dbReference type="OrthoDB" id="5673at2759"/>
<comment type="caution">
    <text evidence="1">The sequence shown here is derived from an EMBL/GenBank/DDBJ whole genome shotgun (WGS) entry which is preliminary data.</text>
</comment>
<accession>A0A9W8JSV8</accession>
<dbReference type="EMBL" id="JANKHO010001609">
    <property type="protein sequence ID" value="KAJ3500415.1"/>
    <property type="molecule type" value="Genomic_DNA"/>
</dbReference>
<keyword evidence="2" id="KW-1185">Reference proteome</keyword>
<reference evidence="1" key="1">
    <citation type="submission" date="2022-07" db="EMBL/GenBank/DDBJ databases">
        <title>Genome Sequence of Agrocybe chaxingu.</title>
        <authorList>
            <person name="Buettner E."/>
        </authorList>
    </citation>
    <scope>NUCLEOTIDE SEQUENCE</scope>
    <source>
        <strain evidence="1">MP-N11</strain>
    </source>
</reference>
<gene>
    <name evidence="1" type="ORF">NLJ89_g9807</name>
</gene>
<evidence type="ECO:0000313" key="1">
    <source>
        <dbReference type="EMBL" id="KAJ3500415.1"/>
    </source>
</evidence>
<dbReference type="Proteomes" id="UP001148786">
    <property type="component" value="Unassembled WGS sequence"/>
</dbReference>
<organism evidence="1 2">
    <name type="scientific">Agrocybe chaxingu</name>
    <dbReference type="NCBI Taxonomy" id="84603"/>
    <lineage>
        <taxon>Eukaryota</taxon>
        <taxon>Fungi</taxon>
        <taxon>Dikarya</taxon>
        <taxon>Basidiomycota</taxon>
        <taxon>Agaricomycotina</taxon>
        <taxon>Agaricomycetes</taxon>
        <taxon>Agaricomycetidae</taxon>
        <taxon>Agaricales</taxon>
        <taxon>Agaricineae</taxon>
        <taxon>Strophariaceae</taxon>
        <taxon>Agrocybe</taxon>
    </lineage>
</organism>
<proteinExistence type="predicted"/>
<name>A0A9W8JSV8_9AGAR</name>
<protein>
    <submittedName>
        <fullName evidence="1">Uncharacterized protein</fullName>
    </submittedName>
</protein>
<dbReference type="AlphaFoldDB" id="A0A9W8JSV8"/>